<dbReference type="GO" id="GO:0008146">
    <property type="term" value="F:sulfotransferase activity"/>
    <property type="evidence" value="ECO:0007669"/>
    <property type="project" value="InterPro"/>
</dbReference>
<dbReference type="SUPFAM" id="SSF52540">
    <property type="entry name" value="P-loop containing nucleoside triphosphate hydrolases"/>
    <property type="match status" value="1"/>
</dbReference>
<dbReference type="Proteomes" id="UP000199054">
    <property type="component" value="Unassembled WGS sequence"/>
</dbReference>
<evidence type="ECO:0000256" key="2">
    <source>
        <dbReference type="ARBA" id="ARBA00023180"/>
    </source>
</evidence>
<dbReference type="InterPro" id="IPR027417">
    <property type="entry name" value="P-loop_NTPase"/>
</dbReference>
<reference evidence="4 5" key="1">
    <citation type="submission" date="2016-10" db="EMBL/GenBank/DDBJ databases">
        <authorList>
            <person name="de Groot N.N."/>
        </authorList>
    </citation>
    <scope>NUCLEOTIDE SEQUENCE [LARGE SCALE GENOMIC DNA]</scope>
    <source>
        <strain evidence="4 5">DSM 8512</strain>
    </source>
</reference>
<accession>A0A1H8JV37</accession>
<dbReference type="EMBL" id="FODE01000019">
    <property type="protein sequence ID" value="SEN84592.1"/>
    <property type="molecule type" value="Genomic_DNA"/>
</dbReference>
<feature type="domain" description="Sulfotransferase" evidence="3">
    <location>
        <begin position="7"/>
        <end position="207"/>
    </location>
</feature>
<evidence type="ECO:0000313" key="4">
    <source>
        <dbReference type="EMBL" id="SEN84592.1"/>
    </source>
</evidence>
<dbReference type="InterPro" id="IPR037359">
    <property type="entry name" value="NST/OST"/>
</dbReference>
<sequence length="298" mass="33699">MTPDWLPNLFICGVPKAGTSSLHRWLSDHPDAFGALDKEARFFMDPGGHIHRPDFNIANGLEGYRSQFPIPRGAAPRVILDSTPAYIYQRTALDHLPDLPGQPRCIFVLREPASQILSLFNYFQNNWSWIPAGMGFGDYLRAIEDGSHDFSGNELARDALTNAAYVDFLRPWRDRLGEGRMFVCTFDELRRDAPALTRRIAQWTGLDPSFYDSHDFASENESYVPRSRGLQNLNIALRERLPKGALYRGLRGVYRRLNTTRPPAQPDPDQHLARLRDRFAPANAALAAEFGLDLSGWG</sequence>
<dbReference type="InterPro" id="IPR000863">
    <property type="entry name" value="Sulfotransferase_dom"/>
</dbReference>
<keyword evidence="2" id="KW-0325">Glycoprotein</keyword>
<dbReference type="RefSeq" id="WP_090613240.1">
    <property type="nucleotide sequence ID" value="NZ_CP067126.1"/>
</dbReference>
<dbReference type="OrthoDB" id="981508at2"/>
<name>A0A1H8JV37_9RHOB</name>
<proteinExistence type="predicted"/>
<organism evidence="4 5">
    <name type="scientific">Paracoccus alcaliphilus</name>
    <dbReference type="NCBI Taxonomy" id="34002"/>
    <lineage>
        <taxon>Bacteria</taxon>
        <taxon>Pseudomonadati</taxon>
        <taxon>Pseudomonadota</taxon>
        <taxon>Alphaproteobacteria</taxon>
        <taxon>Rhodobacterales</taxon>
        <taxon>Paracoccaceae</taxon>
        <taxon>Paracoccus</taxon>
    </lineage>
</organism>
<evidence type="ECO:0000256" key="1">
    <source>
        <dbReference type="ARBA" id="ARBA00022679"/>
    </source>
</evidence>
<gene>
    <name evidence="4" type="ORF">SAMN04489859_10198</name>
</gene>
<dbReference type="Pfam" id="PF00685">
    <property type="entry name" value="Sulfotransfer_1"/>
    <property type="match status" value="1"/>
</dbReference>
<keyword evidence="1 4" id="KW-0808">Transferase</keyword>
<dbReference type="AlphaFoldDB" id="A0A1H8JV37"/>
<dbReference type="Gene3D" id="3.40.50.300">
    <property type="entry name" value="P-loop containing nucleotide triphosphate hydrolases"/>
    <property type="match status" value="1"/>
</dbReference>
<dbReference type="PANTHER" id="PTHR10605:SF56">
    <property type="entry name" value="BIFUNCTIONAL HEPARAN SULFATE N-DEACETYLASE_N-SULFOTRANSFERASE"/>
    <property type="match status" value="1"/>
</dbReference>
<evidence type="ECO:0000313" key="5">
    <source>
        <dbReference type="Proteomes" id="UP000199054"/>
    </source>
</evidence>
<evidence type="ECO:0000259" key="3">
    <source>
        <dbReference type="Pfam" id="PF00685"/>
    </source>
</evidence>
<dbReference type="STRING" id="34002.SAMN04489859_10198"/>
<keyword evidence="5" id="KW-1185">Reference proteome</keyword>
<dbReference type="PANTHER" id="PTHR10605">
    <property type="entry name" value="HEPARAN SULFATE SULFOTRANSFERASE"/>
    <property type="match status" value="1"/>
</dbReference>
<protein>
    <submittedName>
        <fullName evidence="4">Sulfotransferase family protein</fullName>
    </submittedName>
</protein>